<evidence type="ECO:0000256" key="4">
    <source>
        <dbReference type="ARBA" id="ARBA00023239"/>
    </source>
</evidence>
<keyword evidence="4" id="KW-0456">Lyase</keyword>
<dbReference type="AlphaFoldDB" id="A0A5M4BAF2"/>
<dbReference type="Proteomes" id="UP000398217">
    <property type="component" value="Unassembled WGS sequence"/>
</dbReference>
<dbReference type="SUPFAM" id="SSF51569">
    <property type="entry name" value="Aldolase"/>
    <property type="match status" value="1"/>
</dbReference>
<comment type="pathway">
    <text evidence="1">Carbohydrate acid metabolism.</text>
</comment>
<dbReference type="InterPro" id="IPR000887">
    <property type="entry name" value="Aldlse_KDPG_KHG"/>
</dbReference>
<accession>A0A5M4BAF2</accession>
<dbReference type="Gene3D" id="3.20.20.70">
    <property type="entry name" value="Aldolase class I"/>
    <property type="match status" value="1"/>
</dbReference>
<dbReference type="OrthoDB" id="9802667at2"/>
<dbReference type="EMBL" id="BLBC01000012">
    <property type="protein sequence ID" value="GET46574.1"/>
    <property type="molecule type" value="Genomic_DNA"/>
</dbReference>
<dbReference type="GO" id="GO:0016829">
    <property type="term" value="F:lyase activity"/>
    <property type="evidence" value="ECO:0007669"/>
    <property type="project" value="UniProtKB-KW"/>
</dbReference>
<evidence type="ECO:0000256" key="5">
    <source>
        <dbReference type="ARBA" id="ARBA00023277"/>
    </source>
</evidence>
<sequence length="227" mass="25127">MARFSRIEVANVMQQTGLVPLFFSDDIDKSKKIIRACYDGGARLLEFTARGDFAHEIFSELIKYTIKEMPQMIMGVGSVVDAAQASLYMSLGANFVVTPVLREDIALICNRRKILWSAGCGSLQEIARAEELGCEIVKLFPGGTYGPSFVKAIKGPQPWTSLMPTGGVSPEKENLKAWFEAGVACVGMGSKLISKEIIQNEDYEKLQRLTENTIDIIKEVKQKKLRA</sequence>
<keyword evidence="7" id="KW-1185">Reference proteome</keyword>
<dbReference type="NCBIfam" id="NF005499">
    <property type="entry name" value="PRK07114.1"/>
    <property type="match status" value="1"/>
</dbReference>
<dbReference type="CDD" id="cd00452">
    <property type="entry name" value="KDPG_aldolase"/>
    <property type="match status" value="1"/>
</dbReference>
<keyword evidence="5" id="KW-0119">Carbohydrate metabolism</keyword>
<comment type="similarity">
    <text evidence="2">Belongs to the KHG/KDPG aldolase family.</text>
</comment>
<comment type="caution">
    <text evidence="6">The sequence shown here is derived from an EMBL/GenBank/DDBJ whole genome shotgun (WGS) entry which is preliminary data.</text>
</comment>
<dbReference type="InterPro" id="IPR013785">
    <property type="entry name" value="Aldolase_TIM"/>
</dbReference>
<dbReference type="PANTHER" id="PTHR30246:SF1">
    <property type="entry name" value="2-DEHYDRO-3-DEOXY-6-PHOSPHOGALACTONATE ALDOLASE-RELATED"/>
    <property type="match status" value="1"/>
</dbReference>
<comment type="subunit">
    <text evidence="3">Homotrimer.</text>
</comment>
<dbReference type="Pfam" id="PF01081">
    <property type="entry name" value="Aldolase"/>
    <property type="match status" value="1"/>
</dbReference>
<dbReference type="RefSeq" id="WP_155285194.1">
    <property type="nucleotide sequence ID" value="NZ_BLBC01000012.1"/>
</dbReference>
<gene>
    <name evidence="6" type="ORF">RCZ01_18760</name>
</gene>
<evidence type="ECO:0000256" key="1">
    <source>
        <dbReference type="ARBA" id="ARBA00004761"/>
    </source>
</evidence>
<organism evidence="6 7">
    <name type="scientific">Capnocytophaga felis</name>
    <dbReference type="NCBI Taxonomy" id="2267611"/>
    <lineage>
        <taxon>Bacteria</taxon>
        <taxon>Pseudomonadati</taxon>
        <taxon>Bacteroidota</taxon>
        <taxon>Flavobacteriia</taxon>
        <taxon>Flavobacteriales</taxon>
        <taxon>Flavobacteriaceae</taxon>
        <taxon>Capnocytophaga</taxon>
    </lineage>
</organism>
<evidence type="ECO:0000256" key="3">
    <source>
        <dbReference type="ARBA" id="ARBA00011233"/>
    </source>
</evidence>
<dbReference type="PANTHER" id="PTHR30246">
    <property type="entry name" value="2-KETO-3-DEOXY-6-PHOSPHOGLUCONATE ALDOLASE"/>
    <property type="match status" value="1"/>
</dbReference>
<protein>
    <submittedName>
        <fullName evidence="6">Bifunctional 4-hydroxy-2-oxoglutarate aldolase/2-dehydro-3-deoxy-phosphogluconate aldolase</fullName>
    </submittedName>
</protein>
<evidence type="ECO:0000256" key="2">
    <source>
        <dbReference type="ARBA" id="ARBA00006906"/>
    </source>
</evidence>
<reference evidence="7" key="1">
    <citation type="journal article" date="2020" name="Int. J. Syst. Evol. Microbiol.">
        <title>Capnocytophaga felis sp. nov. isolated from the feline oral cavity.</title>
        <authorList>
            <person name="Suzuki M."/>
            <person name="Umeda K."/>
            <person name="Kimura M."/>
            <person name="Imaoka K."/>
            <person name="Morikawa S."/>
            <person name="Maeda K."/>
        </authorList>
    </citation>
    <scope>NUCLEOTIDE SEQUENCE [LARGE SCALE GENOMIC DNA]</scope>
    <source>
        <strain evidence="7">KC07070</strain>
    </source>
</reference>
<evidence type="ECO:0000313" key="7">
    <source>
        <dbReference type="Proteomes" id="UP000398217"/>
    </source>
</evidence>
<name>A0A5M4BAF2_9FLAO</name>
<evidence type="ECO:0000313" key="6">
    <source>
        <dbReference type="EMBL" id="GET46574.1"/>
    </source>
</evidence>
<proteinExistence type="inferred from homology"/>